<comment type="cofactor">
    <cofactor evidence="2">
        <name>Mg(2+)</name>
        <dbReference type="ChEBI" id="CHEBI:18420"/>
    </cofactor>
</comment>
<comment type="caution">
    <text evidence="15">The sequence shown here is derived from an EMBL/GenBank/DDBJ whole genome shotgun (WGS) entry which is preliminary data.</text>
</comment>
<organism evidence="15 16">
    <name type="scientific">Halopseudomonas salina</name>
    <dbReference type="NCBI Taxonomy" id="1323744"/>
    <lineage>
        <taxon>Bacteria</taxon>
        <taxon>Pseudomonadati</taxon>
        <taxon>Pseudomonadota</taxon>
        <taxon>Gammaproteobacteria</taxon>
        <taxon>Pseudomonadales</taxon>
        <taxon>Pseudomonadaceae</taxon>
        <taxon>Halopseudomonas</taxon>
    </lineage>
</organism>
<dbReference type="EC" id="5.4.2.8" evidence="5"/>
<evidence type="ECO:0000256" key="9">
    <source>
        <dbReference type="ARBA" id="ARBA00023235"/>
    </source>
</evidence>
<sequence length="464" mass="50955">MSEITCFKAYDIRGQLGTQLDENVSYRIARAFAQWLKPKQIVLGGDVRASSEALKTALTNGLRDEGVDVLDLGLAGTEEVYFATFHLGVDGGVEVTASHNPIDYNGLKLVREGSRPISADTGLKEIRTLAEGMSFDLVDGRDPSVPEDKRGAYKRVDTRADYVEHLMGYIEPANFTPLKLLMNAGNGAAGPAIDALEAAFKRLQIPVEMIKICHEPDGTFPNGIPNPILIENRSLTSDAVLKHGADMGIAWDGDFDRCFLFDEQGRFIEGYYIVGLLAEAFLQKEAGAKIVHDPRLVWNTVEQVEENGGVAVQTKAGHAFIKQRMREEDAAYGGEMSAHHYFRNFAYCDSGMIPWLLVAELLCVKGKPMSELVDERIARFPSSGEINLTVSDAPTVLKAIEARYAPDALDVDHTDGVSVCFADWRFNLRASNTEPVIRLNVESRGDQGLMERETAKLVEAIGGI</sequence>
<dbReference type="SUPFAM" id="SSF55957">
    <property type="entry name" value="Phosphoglucomutase, C-terminal domain"/>
    <property type="match status" value="1"/>
</dbReference>
<dbReference type="Proteomes" id="UP000638188">
    <property type="component" value="Unassembled WGS sequence"/>
</dbReference>
<dbReference type="InterPro" id="IPR005846">
    <property type="entry name" value="A-D-PHexomutase_a/b/a-III"/>
</dbReference>
<accession>A0ABQ1PH52</accession>
<evidence type="ECO:0000259" key="13">
    <source>
        <dbReference type="Pfam" id="PF02879"/>
    </source>
</evidence>
<dbReference type="InterPro" id="IPR036900">
    <property type="entry name" value="A-D-PHexomutase_C_sf"/>
</dbReference>
<reference evidence="16" key="1">
    <citation type="journal article" date="2019" name="Int. J. Syst. Evol. Microbiol.">
        <title>The Global Catalogue of Microorganisms (GCM) 10K type strain sequencing project: providing services to taxonomists for standard genome sequencing and annotation.</title>
        <authorList>
            <consortium name="The Broad Institute Genomics Platform"/>
            <consortium name="The Broad Institute Genome Sequencing Center for Infectious Disease"/>
            <person name="Wu L."/>
            <person name="Ma J."/>
        </authorList>
    </citation>
    <scope>NUCLEOTIDE SEQUENCE [LARGE SCALE GENOMIC DNA]</scope>
    <source>
        <strain evidence="16">CGMCC 1.12482</strain>
    </source>
</reference>
<dbReference type="InterPro" id="IPR005843">
    <property type="entry name" value="A-D-PHexomutase_C"/>
</dbReference>
<dbReference type="PROSITE" id="PS00710">
    <property type="entry name" value="PGM_PMM"/>
    <property type="match status" value="1"/>
</dbReference>
<proteinExistence type="inferred from homology"/>
<keyword evidence="8 10" id="KW-0460">Magnesium</keyword>
<dbReference type="InterPro" id="IPR005845">
    <property type="entry name" value="A-D-PHexomutase_a/b/a-II"/>
</dbReference>
<protein>
    <recommendedName>
        <fullName evidence="5">phosphomannomutase</fullName>
        <ecNumber evidence="5">5.4.2.8</ecNumber>
    </recommendedName>
</protein>
<dbReference type="EMBL" id="BMFF01000003">
    <property type="protein sequence ID" value="GGC97175.1"/>
    <property type="molecule type" value="Genomic_DNA"/>
</dbReference>
<evidence type="ECO:0000256" key="3">
    <source>
        <dbReference type="ARBA" id="ARBA00004699"/>
    </source>
</evidence>
<evidence type="ECO:0000256" key="8">
    <source>
        <dbReference type="ARBA" id="ARBA00022842"/>
    </source>
</evidence>
<dbReference type="Gene3D" id="3.40.120.10">
    <property type="entry name" value="Alpha-D-Glucose-1,6-Bisphosphate, subunit A, domain 3"/>
    <property type="match status" value="3"/>
</dbReference>
<evidence type="ECO:0000256" key="1">
    <source>
        <dbReference type="ARBA" id="ARBA00000586"/>
    </source>
</evidence>
<feature type="domain" description="Alpha-D-phosphohexomutase C-terminal" evidence="11">
    <location>
        <begin position="385"/>
        <end position="459"/>
    </location>
</feature>
<feature type="domain" description="Alpha-D-phosphohexomutase alpha/beta/alpha" evidence="12">
    <location>
        <begin position="7"/>
        <end position="131"/>
    </location>
</feature>
<dbReference type="Pfam" id="PF02880">
    <property type="entry name" value="PGM_PMM_III"/>
    <property type="match status" value="1"/>
</dbReference>
<dbReference type="Pfam" id="PF02879">
    <property type="entry name" value="PGM_PMM_II"/>
    <property type="match status" value="1"/>
</dbReference>
<gene>
    <name evidence="15" type="primary">manB</name>
    <name evidence="15" type="ORF">GCM10007418_15720</name>
</gene>
<dbReference type="PRINTS" id="PR00509">
    <property type="entry name" value="PGMPMM"/>
</dbReference>
<keyword evidence="6" id="KW-0597">Phosphoprotein</keyword>
<name>A0ABQ1PH52_9GAMM</name>
<dbReference type="InterPro" id="IPR016055">
    <property type="entry name" value="A-D-PHexomutase_a/b/a-I/II/III"/>
</dbReference>
<evidence type="ECO:0000256" key="10">
    <source>
        <dbReference type="RuleBase" id="RU004326"/>
    </source>
</evidence>
<evidence type="ECO:0000256" key="7">
    <source>
        <dbReference type="ARBA" id="ARBA00022723"/>
    </source>
</evidence>
<keyword evidence="7 10" id="KW-0479">Metal-binding</keyword>
<comment type="similarity">
    <text evidence="4 10">Belongs to the phosphohexose mutase family.</text>
</comment>
<evidence type="ECO:0000259" key="11">
    <source>
        <dbReference type="Pfam" id="PF00408"/>
    </source>
</evidence>
<evidence type="ECO:0000313" key="16">
    <source>
        <dbReference type="Proteomes" id="UP000638188"/>
    </source>
</evidence>
<evidence type="ECO:0000313" key="15">
    <source>
        <dbReference type="EMBL" id="GGC97175.1"/>
    </source>
</evidence>
<feature type="domain" description="Alpha-D-phosphohexomutase alpha/beta/alpha" evidence="13">
    <location>
        <begin position="161"/>
        <end position="265"/>
    </location>
</feature>
<dbReference type="InterPro" id="IPR016066">
    <property type="entry name" value="A-D-PHexomutase_CS"/>
</dbReference>
<dbReference type="CDD" id="cd03089">
    <property type="entry name" value="PMM_PGM"/>
    <property type="match status" value="1"/>
</dbReference>
<comment type="catalytic activity">
    <reaction evidence="1">
        <text>alpha-D-mannose 1-phosphate = D-mannose 6-phosphate</text>
        <dbReference type="Rhea" id="RHEA:11140"/>
        <dbReference type="ChEBI" id="CHEBI:58409"/>
        <dbReference type="ChEBI" id="CHEBI:58735"/>
        <dbReference type="EC" id="5.4.2.8"/>
    </reaction>
</comment>
<dbReference type="Gene3D" id="3.30.310.50">
    <property type="entry name" value="Alpha-D-phosphohexomutase, C-terminal domain"/>
    <property type="match status" value="1"/>
</dbReference>
<dbReference type="Pfam" id="PF02878">
    <property type="entry name" value="PGM_PMM_I"/>
    <property type="match status" value="1"/>
</dbReference>
<dbReference type="RefSeq" id="WP_150278543.1">
    <property type="nucleotide sequence ID" value="NZ_BMFF01000003.1"/>
</dbReference>
<keyword evidence="16" id="KW-1185">Reference proteome</keyword>
<dbReference type="PANTHER" id="PTHR43771">
    <property type="entry name" value="PHOSPHOMANNOMUTASE"/>
    <property type="match status" value="1"/>
</dbReference>
<dbReference type="PANTHER" id="PTHR43771:SF1">
    <property type="entry name" value="PHOSPHOMANNOMUTASE"/>
    <property type="match status" value="1"/>
</dbReference>
<dbReference type="Pfam" id="PF00408">
    <property type="entry name" value="PGM_PMM_IV"/>
    <property type="match status" value="1"/>
</dbReference>
<feature type="domain" description="Alpha-D-phosphohexomutase alpha/beta/alpha" evidence="14">
    <location>
        <begin position="270"/>
        <end position="380"/>
    </location>
</feature>
<evidence type="ECO:0000259" key="12">
    <source>
        <dbReference type="Pfam" id="PF02878"/>
    </source>
</evidence>
<evidence type="ECO:0000256" key="4">
    <source>
        <dbReference type="ARBA" id="ARBA00010231"/>
    </source>
</evidence>
<dbReference type="InterPro" id="IPR005844">
    <property type="entry name" value="A-D-PHexomutase_a/b/a-I"/>
</dbReference>
<comment type="pathway">
    <text evidence="3">Nucleotide-sugar biosynthesis; GDP-alpha-D-mannose biosynthesis; alpha-D-mannose 1-phosphate from D-fructose 6-phosphate: step 2/2.</text>
</comment>
<evidence type="ECO:0000259" key="14">
    <source>
        <dbReference type="Pfam" id="PF02880"/>
    </source>
</evidence>
<dbReference type="InterPro" id="IPR005841">
    <property type="entry name" value="Alpha-D-phosphohexomutase_SF"/>
</dbReference>
<evidence type="ECO:0000256" key="2">
    <source>
        <dbReference type="ARBA" id="ARBA00001946"/>
    </source>
</evidence>
<evidence type="ECO:0000256" key="6">
    <source>
        <dbReference type="ARBA" id="ARBA00022553"/>
    </source>
</evidence>
<evidence type="ECO:0000256" key="5">
    <source>
        <dbReference type="ARBA" id="ARBA00012730"/>
    </source>
</evidence>
<keyword evidence="9" id="KW-0413">Isomerase</keyword>
<dbReference type="SUPFAM" id="SSF53738">
    <property type="entry name" value="Phosphoglucomutase, first 3 domains"/>
    <property type="match status" value="3"/>
</dbReference>